<evidence type="ECO:0000256" key="5">
    <source>
        <dbReference type="ARBA" id="ARBA00022771"/>
    </source>
</evidence>
<accession>A0A1B6GIB0</accession>
<evidence type="ECO:0000256" key="3">
    <source>
        <dbReference type="ARBA" id="ARBA00022679"/>
    </source>
</evidence>
<dbReference type="PROSITE" id="PS50134">
    <property type="entry name" value="ZF_TAZ"/>
    <property type="match status" value="1"/>
</dbReference>
<evidence type="ECO:0000256" key="1">
    <source>
        <dbReference type="ARBA" id="ARBA00004123"/>
    </source>
</evidence>
<dbReference type="Gene3D" id="1.20.1020.10">
    <property type="entry name" value="TAZ domain"/>
    <property type="match status" value="1"/>
</dbReference>
<evidence type="ECO:0000256" key="8">
    <source>
        <dbReference type="ARBA" id="ARBA00023015"/>
    </source>
</evidence>
<dbReference type="GO" id="GO:0045944">
    <property type="term" value="P:positive regulation of transcription by RNA polymerase II"/>
    <property type="evidence" value="ECO:0007669"/>
    <property type="project" value="TreeGrafter"/>
</dbReference>
<dbReference type="SUPFAM" id="SSF57933">
    <property type="entry name" value="TAZ domain"/>
    <property type="match status" value="1"/>
</dbReference>
<evidence type="ECO:0000256" key="7">
    <source>
        <dbReference type="ARBA" id="ARBA00022853"/>
    </source>
</evidence>
<dbReference type="InterPro" id="IPR013178">
    <property type="entry name" value="Histone_AcTrfase_Rtt109/CBP"/>
</dbReference>
<keyword evidence="10" id="KW-0539">Nucleus</keyword>
<feature type="region of interest" description="Disordered" evidence="13">
    <location>
        <begin position="164"/>
        <end position="204"/>
    </location>
</feature>
<keyword evidence="5 12" id="KW-0863">Zinc-finger</keyword>
<dbReference type="SMART" id="SM00551">
    <property type="entry name" value="ZnF_TAZ"/>
    <property type="match status" value="1"/>
</dbReference>
<dbReference type="AlphaFoldDB" id="A0A1B6GIB0"/>
<dbReference type="InterPro" id="IPR035898">
    <property type="entry name" value="TAZ_dom_sf"/>
</dbReference>
<dbReference type="PANTHER" id="PTHR13808">
    <property type="entry name" value="CBP/P300-RELATED"/>
    <property type="match status" value="1"/>
</dbReference>
<sequence>MSRKDPDEVISDEGGMEQETQPPPPSPTQAATPQSQTQTPTTPSTSTDDPEMKLRLMQQQLLLLFHAEKCQQKASQATGKAVQCMLPHCETFKNLISHLTICQAVNYCTVPNCWSSRQLLLHFKCCKKSKCRICLPFQLLSQASNGGTAQPSPSIMQQVHVAFGMTDPPTQGPPGADLSSQQPGGVGSQASAGTAANIDLTSNS</sequence>
<dbReference type="GO" id="GO:0008270">
    <property type="term" value="F:zinc ion binding"/>
    <property type="evidence" value="ECO:0007669"/>
    <property type="project" value="UniProtKB-KW"/>
</dbReference>
<gene>
    <name evidence="15" type="ORF">g.46341</name>
</gene>
<keyword evidence="3" id="KW-0808">Transferase</keyword>
<dbReference type="EMBL" id="GECZ01007612">
    <property type="protein sequence ID" value="JAS62157.1"/>
    <property type="molecule type" value="Transcribed_RNA"/>
</dbReference>
<evidence type="ECO:0000313" key="15">
    <source>
        <dbReference type="EMBL" id="JAS62157.1"/>
    </source>
</evidence>
<name>A0A1B6GIB0_9HEMI</name>
<dbReference type="GO" id="GO:0004402">
    <property type="term" value="F:histone acetyltransferase activity"/>
    <property type="evidence" value="ECO:0007669"/>
    <property type="project" value="InterPro"/>
</dbReference>
<dbReference type="GO" id="GO:0031490">
    <property type="term" value="F:chromatin DNA binding"/>
    <property type="evidence" value="ECO:0007669"/>
    <property type="project" value="TreeGrafter"/>
</dbReference>
<dbReference type="GO" id="GO:0005667">
    <property type="term" value="C:transcription regulator complex"/>
    <property type="evidence" value="ECO:0007669"/>
    <property type="project" value="TreeGrafter"/>
</dbReference>
<keyword evidence="6 12" id="KW-0862">Zinc</keyword>
<feature type="compositionally biased region" description="Polar residues" evidence="13">
    <location>
        <begin position="178"/>
        <end position="204"/>
    </location>
</feature>
<dbReference type="GO" id="GO:0000123">
    <property type="term" value="C:histone acetyltransferase complex"/>
    <property type="evidence" value="ECO:0007669"/>
    <property type="project" value="TreeGrafter"/>
</dbReference>
<dbReference type="PANTHER" id="PTHR13808:SF1">
    <property type="entry name" value="HISTONE ACETYLTRANSFERASE"/>
    <property type="match status" value="1"/>
</dbReference>
<evidence type="ECO:0000256" key="11">
    <source>
        <dbReference type="ARBA" id="ARBA00048017"/>
    </source>
</evidence>
<feature type="non-terminal residue" evidence="15">
    <location>
        <position position="204"/>
    </location>
</feature>
<dbReference type="GO" id="GO:0005634">
    <property type="term" value="C:nucleus"/>
    <property type="evidence" value="ECO:0007669"/>
    <property type="project" value="UniProtKB-SubCell"/>
</dbReference>
<keyword evidence="8" id="KW-0805">Transcription regulation</keyword>
<comment type="catalytic activity">
    <reaction evidence="11">
        <text>L-lysyl-[protein] + acetyl-CoA = N(6)-acetyl-L-lysyl-[protein] + CoA + H(+)</text>
        <dbReference type="Rhea" id="RHEA:45948"/>
        <dbReference type="Rhea" id="RHEA-COMP:9752"/>
        <dbReference type="Rhea" id="RHEA-COMP:10731"/>
        <dbReference type="ChEBI" id="CHEBI:15378"/>
        <dbReference type="ChEBI" id="CHEBI:29969"/>
        <dbReference type="ChEBI" id="CHEBI:57287"/>
        <dbReference type="ChEBI" id="CHEBI:57288"/>
        <dbReference type="ChEBI" id="CHEBI:61930"/>
        <dbReference type="EC" id="2.3.1.48"/>
    </reaction>
</comment>
<evidence type="ECO:0000256" key="4">
    <source>
        <dbReference type="ARBA" id="ARBA00022723"/>
    </source>
</evidence>
<evidence type="ECO:0000256" key="10">
    <source>
        <dbReference type="ARBA" id="ARBA00023242"/>
    </source>
</evidence>
<keyword evidence="9" id="KW-0804">Transcription</keyword>
<evidence type="ECO:0000256" key="2">
    <source>
        <dbReference type="ARBA" id="ARBA00013184"/>
    </source>
</evidence>
<evidence type="ECO:0000256" key="13">
    <source>
        <dbReference type="SAM" id="MobiDB-lite"/>
    </source>
</evidence>
<proteinExistence type="predicted"/>
<dbReference type="EC" id="2.3.1.48" evidence="2"/>
<feature type="compositionally biased region" description="Low complexity" evidence="13">
    <location>
        <begin position="28"/>
        <end position="47"/>
    </location>
</feature>
<evidence type="ECO:0000259" key="14">
    <source>
        <dbReference type="PROSITE" id="PS50134"/>
    </source>
</evidence>
<keyword evidence="7" id="KW-0156">Chromatin regulator</keyword>
<feature type="zinc finger region" description="TAZ-type" evidence="12">
    <location>
        <begin position="50"/>
        <end position="137"/>
    </location>
</feature>
<comment type="subcellular location">
    <subcellularLocation>
        <location evidence="1">Nucleus</location>
    </subcellularLocation>
</comment>
<evidence type="ECO:0000256" key="6">
    <source>
        <dbReference type="ARBA" id="ARBA00022833"/>
    </source>
</evidence>
<evidence type="ECO:0000256" key="9">
    <source>
        <dbReference type="ARBA" id="ARBA00023163"/>
    </source>
</evidence>
<evidence type="ECO:0000256" key="12">
    <source>
        <dbReference type="PROSITE-ProRule" id="PRU00203"/>
    </source>
</evidence>
<organism evidence="15">
    <name type="scientific">Cuerna arida</name>
    <dbReference type="NCBI Taxonomy" id="1464854"/>
    <lineage>
        <taxon>Eukaryota</taxon>
        <taxon>Metazoa</taxon>
        <taxon>Ecdysozoa</taxon>
        <taxon>Arthropoda</taxon>
        <taxon>Hexapoda</taxon>
        <taxon>Insecta</taxon>
        <taxon>Pterygota</taxon>
        <taxon>Neoptera</taxon>
        <taxon>Paraneoptera</taxon>
        <taxon>Hemiptera</taxon>
        <taxon>Auchenorrhyncha</taxon>
        <taxon>Membracoidea</taxon>
        <taxon>Cicadellidae</taxon>
        <taxon>Cicadellinae</taxon>
        <taxon>Proconiini</taxon>
        <taxon>Cuerna</taxon>
    </lineage>
</organism>
<protein>
    <recommendedName>
        <fullName evidence="2">histone acetyltransferase</fullName>
        <ecNumber evidence="2">2.3.1.48</ecNumber>
    </recommendedName>
</protein>
<dbReference type="InterPro" id="IPR000197">
    <property type="entry name" value="Znf_TAZ"/>
</dbReference>
<keyword evidence="4 12" id="KW-0479">Metal-binding</keyword>
<feature type="region of interest" description="Disordered" evidence="13">
    <location>
        <begin position="1"/>
        <end position="50"/>
    </location>
</feature>
<dbReference type="GO" id="GO:0003713">
    <property type="term" value="F:transcription coactivator activity"/>
    <property type="evidence" value="ECO:0007669"/>
    <property type="project" value="TreeGrafter"/>
</dbReference>
<feature type="domain" description="TAZ-type" evidence="14">
    <location>
        <begin position="50"/>
        <end position="137"/>
    </location>
</feature>
<dbReference type="Pfam" id="PF02135">
    <property type="entry name" value="zf-TAZ"/>
    <property type="match status" value="1"/>
</dbReference>
<reference evidence="15" key="1">
    <citation type="submission" date="2015-11" db="EMBL/GenBank/DDBJ databases">
        <title>De novo transcriptome assembly of four potential Pierce s Disease insect vectors from Arizona vineyards.</title>
        <authorList>
            <person name="Tassone E.E."/>
        </authorList>
    </citation>
    <scope>NUCLEOTIDE SEQUENCE</scope>
</reference>